<protein>
    <submittedName>
        <fullName evidence="2">GNAT family N-acetyltransferase</fullName>
        <ecNumber evidence="2">2.3.1.-</ecNumber>
    </submittedName>
</protein>
<dbReference type="InterPro" id="IPR041496">
    <property type="entry name" value="YitH/HolE_GNAT"/>
</dbReference>
<dbReference type="PANTHER" id="PTHR47237:SF1">
    <property type="entry name" value="SLL0310 PROTEIN"/>
    <property type="match status" value="1"/>
</dbReference>
<gene>
    <name evidence="2" type="ORF">LZC95_30395</name>
</gene>
<dbReference type="Pfam" id="PF18014">
    <property type="entry name" value="Acetyltransf_18"/>
    <property type="match status" value="1"/>
</dbReference>
<dbReference type="Gene3D" id="3.40.630.90">
    <property type="match status" value="1"/>
</dbReference>
<dbReference type="Proteomes" id="UP001379533">
    <property type="component" value="Chromosome"/>
</dbReference>
<evidence type="ECO:0000313" key="2">
    <source>
        <dbReference type="EMBL" id="WXA90752.1"/>
    </source>
</evidence>
<feature type="domain" description="N-acetyltransferase" evidence="1">
    <location>
        <begin position="8"/>
        <end position="142"/>
    </location>
</feature>
<sequence>MNRENETFQIRRMRADETDIIREWAAGEGWNPGLYDADCFFATDPQGFFLGEVNGQPVAMISCVAYDSSYGFVGLYIVKAAHRGRGYGLRTWQEGLKYLGTRTVGLDGVLAQQQNYERSGFRFSHHHVRYERPADAPRLEADRVPSIVPLSAIPQDDLVAFDTACAPAPRPHFLRRWLQLRDSYGFASIQDGKLRGFGLARPCVVGFKIGPLLADDAVVAEDLLRGLLSAAPSGPVFLDVPDTTPVPRNLALHFGMHEVFRTARMYTRPTPSHERVFGIATMELG</sequence>
<dbReference type="Gene3D" id="3.40.630.30">
    <property type="match status" value="1"/>
</dbReference>
<evidence type="ECO:0000259" key="1">
    <source>
        <dbReference type="PROSITE" id="PS51186"/>
    </source>
</evidence>
<dbReference type="PANTHER" id="PTHR47237">
    <property type="entry name" value="SLL0310 PROTEIN"/>
    <property type="match status" value="1"/>
</dbReference>
<dbReference type="PROSITE" id="PS51186">
    <property type="entry name" value="GNAT"/>
    <property type="match status" value="1"/>
</dbReference>
<dbReference type="EMBL" id="CP089982">
    <property type="protein sequence ID" value="WXA90752.1"/>
    <property type="molecule type" value="Genomic_DNA"/>
</dbReference>
<dbReference type="GO" id="GO:0016746">
    <property type="term" value="F:acyltransferase activity"/>
    <property type="evidence" value="ECO:0007669"/>
    <property type="project" value="UniProtKB-KW"/>
</dbReference>
<dbReference type="EC" id="2.3.1.-" evidence="2"/>
<dbReference type="RefSeq" id="WP_394841371.1">
    <property type="nucleotide sequence ID" value="NZ_CP089982.1"/>
</dbReference>
<reference evidence="2 3" key="1">
    <citation type="submission" date="2021-12" db="EMBL/GenBank/DDBJ databases">
        <title>Discovery of the Pendulisporaceae a myxobacterial family with distinct sporulation behavior and unique specialized metabolism.</title>
        <authorList>
            <person name="Garcia R."/>
            <person name="Popoff A."/>
            <person name="Bader C.D."/>
            <person name="Loehr J."/>
            <person name="Walesch S."/>
            <person name="Walt C."/>
            <person name="Boldt J."/>
            <person name="Bunk B."/>
            <person name="Haeckl F.J.F.P.J."/>
            <person name="Gunesch A.P."/>
            <person name="Birkelbach J."/>
            <person name="Nuebel U."/>
            <person name="Pietschmann T."/>
            <person name="Bach T."/>
            <person name="Mueller R."/>
        </authorList>
    </citation>
    <scope>NUCLEOTIDE SEQUENCE [LARGE SCALE GENOMIC DNA]</scope>
    <source>
        <strain evidence="2 3">MSr12523</strain>
    </source>
</reference>
<dbReference type="InterPro" id="IPR000182">
    <property type="entry name" value="GNAT_dom"/>
</dbReference>
<dbReference type="SUPFAM" id="SSF55729">
    <property type="entry name" value="Acyl-CoA N-acyltransferases (Nat)"/>
    <property type="match status" value="1"/>
</dbReference>
<keyword evidence="2" id="KW-0808">Transferase</keyword>
<accession>A0ABZ2JW99</accession>
<dbReference type="Pfam" id="PF00583">
    <property type="entry name" value="Acetyltransf_1"/>
    <property type="match status" value="1"/>
</dbReference>
<name>A0ABZ2JW99_9BACT</name>
<proteinExistence type="predicted"/>
<dbReference type="CDD" id="cd04301">
    <property type="entry name" value="NAT_SF"/>
    <property type="match status" value="1"/>
</dbReference>
<keyword evidence="2" id="KW-0012">Acyltransferase</keyword>
<dbReference type="InterPro" id="IPR052729">
    <property type="entry name" value="Acyl/Acetyltrans_Enzymes"/>
</dbReference>
<dbReference type="InterPro" id="IPR016181">
    <property type="entry name" value="Acyl_CoA_acyltransferase"/>
</dbReference>
<keyword evidence="3" id="KW-1185">Reference proteome</keyword>
<evidence type="ECO:0000313" key="3">
    <source>
        <dbReference type="Proteomes" id="UP001379533"/>
    </source>
</evidence>
<organism evidence="2 3">
    <name type="scientific">Pendulispora brunnea</name>
    <dbReference type="NCBI Taxonomy" id="2905690"/>
    <lineage>
        <taxon>Bacteria</taxon>
        <taxon>Pseudomonadati</taxon>
        <taxon>Myxococcota</taxon>
        <taxon>Myxococcia</taxon>
        <taxon>Myxococcales</taxon>
        <taxon>Sorangiineae</taxon>
        <taxon>Pendulisporaceae</taxon>
        <taxon>Pendulispora</taxon>
    </lineage>
</organism>